<organism evidence="3 4">
    <name type="scientific">Vibrio tubiashii</name>
    <dbReference type="NCBI Taxonomy" id="29498"/>
    <lineage>
        <taxon>Bacteria</taxon>
        <taxon>Pseudomonadati</taxon>
        <taxon>Pseudomonadota</taxon>
        <taxon>Gammaproteobacteria</taxon>
        <taxon>Vibrionales</taxon>
        <taxon>Vibrionaceae</taxon>
        <taxon>Vibrio</taxon>
        <taxon>Vibrio oreintalis group</taxon>
    </lineage>
</organism>
<protein>
    <submittedName>
        <fullName evidence="3">DUF2326 domain-containing protein</fullName>
    </submittedName>
</protein>
<dbReference type="InterPro" id="IPR027417">
    <property type="entry name" value="P-loop_NTPase"/>
</dbReference>
<evidence type="ECO:0000259" key="2">
    <source>
        <dbReference type="Pfam" id="PF10088"/>
    </source>
</evidence>
<evidence type="ECO:0000313" key="3">
    <source>
        <dbReference type="EMBL" id="NOI79270.1"/>
    </source>
</evidence>
<reference evidence="3 4" key="1">
    <citation type="submission" date="2019-08" db="EMBL/GenBank/DDBJ databases">
        <title>Draft genome sequencing and comparative genomics of hatchery-associated Vibrios.</title>
        <authorList>
            <person name="Kehlet-Delgado H."/>
            <person name="Mueller R.S."/>
        </authorList>
    </citation>
    <scope>NUCLEOTIDE SEQUENCE [LARGE SCALE GENOMIC DNA]</scope>
    <source>
        <strain evidence="3 4">01-65-5-1</strain>
    </source>
</reference>
<dbReference type="Proteomes" id="UP000572722">
    <property type="component" value="Unassembled WGS sequence"/>
</dbReference>
<dbReference type="InterPro" id="IPR018760">
    <property type="entry name" value="DUF2326"/>
</dbReference>
<dbReference type="EMBL" id="VTXO01000001">
    <property type="protein sequence ID" value="NOI79270.1"/>
    <property type="molecule type" value="Genomic_DNA"/>
</dbReference>
<dbReference type="Pfam" id="PF10088">
    <property type="entry name" value="DUF2326"/>
    <property type="match status" value="1"/>
</dbReference>
<feature type="domain" description="DUF2326" evidence="2">
    <location>
        <begin position="427"/>
        <end position="551"/>
    </location>
</feature>
<gene>
    <name evidence="3" type="ORF">F0237_01260</name>
</gene>
<evidence type="ECO:0000313" key="4">
    <source>
        <dbReference type="Proteomes" id="UP000572722"/>
    </source>
</evidence>
<dbReference type="RefSeq" id="WP_171320051.1">
    <property type="nucleotide sequence ID" value="NZ_VTXO01000001.1"/>
</dbReference>
<evidence type="ECO:0000256" key="1">
    <source>
        <dbReference type="SAM" id="Coils"/>
    </source>
</evidence>
<comment type="caution">
    <text evidence="3">The sequence shown here is derived from an EMBL/GenBank/DDBJ whole genome shotgun (WGS) entry which is preliminary data.</text>
</comment>
<feature type="coiled-coil region" evidence="1">
    <location>
        <begin position="234"/>
        <end position="268"/>
    </location>
</feature>
<accession>A0AAE5GM29</accession>
<sequence>MKLIKLYSDNPAFREIVFTPGLNIVAGLQSSSLSKHSYNGIGKSSSLHLVHLMLGGTFKPNLPSDRKLQNFLSTYGNMYLDLSVGNVVYTIKKNFSEARYYVNDESYSKKEYPGKLEEIFRVKGKTSASVKALLNVFARRFLPERSYYSGALTQQGQPAHNFHQMLYNLKLLGIDSELIERNKEVAQKITELRKVESELSKQKVNINETDLLDLQDELQHLNKAKNEFVIAKNYDALKQRADNLTRVMNQYRNEIYRYDNEIRKKQRLLDASKYESIDISRVSEIYKEANLHFGDEIAVRLEEVEAFHERMQVSRKTRLQTQIERLSNDSQIITSKLDDCEKERDNILKDLDSKGALEEYNSILDRIKTIELEISKLTSYNNVLAQFQKDKAQLELDRAQIKAEAIKYLEDNKSITTKINNEFRQLVKRFYTDHGGSLQITNTKEAQYLYNIEANIHKDGSQGINEVKIFCYDMLLFSLNPELLGFVAHDSCIFSGVDPRQKAMMFKVIIEMTEELDLQYFVNINKDTYEQILNDDGLDDENVVLSDSDKQKIKDSTVLKLFDSLPEHTLFGSTFG</sequence>
<proteinExistence type="predicted"/>
<dbReference type="Gene3D" id="3.40.50.300">
    <property type="entry name" value="P-loop containing nucleotide triphosphate hydrolases"/>
    <property type="match status" value="1"/>
</dbReference>
<feature type="coiled-coil region" evidence="1">
    <location>
        <begin position="377"/>
        <end position="411"/>
    </location>
</feature>
<name>A0AAE5GM29_9VIBR</name>
<dbReference type="AlphaFoldDB" id="A0AAE5GM29"/>
<keyword evidence="1" id="KW-0175">Coiled coil</keyword>